<name>A0A0E9SK21_ANGAN</name>
<proteinExistence type="predicted"/>
<accession>A0A0E9SK21</accession>
<dbReference type="EMBL" id="GBXM01066995">
    <property type="protein sequence ID" value="JAH41582.1"/>
    <property type="molecule type" value="Transcribed_RNA"/>
</dbReference>
<evidence type="ECO:0000313" key="1">
    <source>
        <dbReference type="EMBL" id="JAH41582.1"/>
    </source>
</evidence>
<organism evidence="1">
    <name type="scientific">Anguilla anguilla</name>
    <name type="common">European freshwater eel</name>
    <name type="synonym">Muraena anguilla</name>
    <dbReference type="NCBI Taxonomy" id="7936"/>
    <lineage>
        <taxon>Eukaryota</taxon>
        <taxon>Metazoa</taxon>
        <taxon>Chordata</taxon>
        <taxon>Craniata</taxon>
        <taxon>Vertebrata</taxon>
        <taxon>Euteleostomi</taxon>
        <taxon>Actinopterygii</taxon>
        <taxon>Neopterygii</taxon>
        <taxon>Teleostei</taxon>
        <taxon>Anguilliformes</taxon>
        <taxon>Anguillidae</taxon>
        <taxon>Anguilla</taxon>
    </lineage>
</organism>
<sequence>MVNPDSYCAAGCSRELQSDSYLVMACSANSHYNDCFCGQWQDTDVCKYSFYTLWSYDPIVNVG</sequence>
<reference evidence="1" key="1">
    <citation type="submission" date="2014-11" db="EMBL/GenBank/DDBJ databases">
        <authorList>
            <person name="Amaro Gonzalez C."/>
        </authorList>
    </citation>
    <scope>NUCLEOTIDE SEQUENCE</scope>
</reference>
<protein>
    <submittedName>
        <fullName evidence="1">Uncharacterized protein</fullName>
    </submittedName>
</protein>
<reference evidence="1" key="2">
    <citation type="journal article" date="2015" name="Fish Shellfish Immunol.">
        <title>Early steps in the European eel (Anguilla anguilla)-Vibrio vulnificus interaction in the gills: Role of the RtxA13 toxin.</title>
        <authorList>
            <person name="Callol A."/>
            <person name="Pajuelo D."/>
            <person name="Ebbesson L."/>
            <person name="Teles M."/>
            <person name="MacKenzie S."/>
            <person name="Amaro C."/>
        </authorList>
    </citation>
    <scope>NUCLEOTIDE SEQUENCE</scope>
</reference>
<dbReference type="AlphaFoldDB" id="A0A0E9SK21"/>